<dbReference type="STRING" id="1219032.GCA_001515545_00790"/>
<reference evidence="2" key="1">
    <citation type="submission" date="2017-09" db="EMBL/GenBank/DDBJ databases">
        <title>FDA dAtabase for Regulatory Grade micrObial Sequences (FDA-ARGOS): Supporting development and validation of Infectious Disease Dx tests.</title>
        <authorList>
            <person name="Minogue T."/>
            <person name="Wolcott M."/>
            <person name="Wasieloski L."/>
            <person name="Aguilar W."/>
            <person name="Moore D."/>
            <person name="Tallon L."/>
            <person name="Sadzewicz L."/>
            <person name="Ott S."/>
            <person name="Zhao X."/>
            <person name="Nagaraj S."/>
            <person name="Vavikolanu K."/>
            <person name="Aluvathingal J."/>
            <person name="Nadendla S."/>
            <person name="Sichtig H."/>
        </authorList>
    </citation>
    <scope>NUCLEOTIDE SEQUENCE [LARGE SCALE GENOMIC DNA]</scope>
    <source>
        <strain evidence="2">FDAARGOS_394</strain>
    </source>
</reference>
<accession>A0A2A7UXW8</accession>
<protein>
    <submittedName>
        <fullName evidence="1">Uncharacterized protein</fullName>
    </submittedName>
</protein>
<organism evidence="1 2">
    <name type="scientific">Comamonas terrigena</name>
    <dbReference type="NCBI Taxonomy" id="32013"/>
    <lineage>
        <taxon>Bacteria</taxon>
        <taxon>Pseudomonadati</taxon>
        <taxon>Pseudomonadota</taxon>
        <taxon>Betaproteobacteria</taxon>
        <taxon>Burkholderiales</taxon>
        <taxon>Comamonadaceae</taxon>
        <taxon>Comamonas</taxon>
    </lineage>
</organism>
<name>A0A2A7UXW8_COMTR</name>
<gene>
    <name evidence="1" type="ORF">CRM82_17165</name>
</gene>
<dbReference type="RefSeq" id="WP_066533674.1">
    <property type="nucleotide sequence ID" value="NZ_PDEA01000001.1"/>
</dbReference>
<dbReference type="EMBL" id="PDEA01000001">
    <property type="protein sequence ID" value="PEH90093.1"/>
    <property type="molecule type" value="Genomic_DNA"/>
</dbReference>
<dbReference type="GeneID" id="80802350"/>
<proteinExistence type="predicted"/>
<dbReference type="OrthoDB" id="8907268at2"/>
<comment type="caution">
    <text evidence="1">The sequence shown here is derived from an EMBL/GenBank/DDBJ whole genome shotgun (WGS) entry which is preliminary data.</text>
</comment>
<dbReference type="AlphaFoldDB" id="A0A2A7UXW8"/>
<evidence type="ECO:0000313" key="2">
    <source>
        <dbReference type="Proteomes" id="UP000220246"/>
    </source>
</evidence>
<keyword evidence="2" id="KW-1185">Reference proteome</keyword>
<sequence length="175" mass="19694">MSRTRFFRSGGKPQGDPLKAINHHHTLLKAQEVADTMQPLRDGFGVMRAGVASHDHYVVVYTIFRIASEIEKQGVVRGLAEHIQQALQACDSYYSRCMCADVWTAHELEFSELDAMANMIELHEFQLKQLTLAELHAAARKLIARTQSTGGEVYRADIDLKNMKPMQQQKQGVPA</sequence>
<dbReference type="Proteomes" id="UP000220246">
    <property type="component" value="Unassembled WGS sequence"/>
</dbReference>
<evidence type="ECO:0000313" key="1">
    <source>
        <dbReference type="EMBL" id="PEH90093.1"/>
    </source>
</evidence>